<feature type="compositionally biased region" description="Polar residues" evidence="1">
    <location>
        <begin position="115"/>
        <end position="126"/>
    </location>
</feature>
<feature type="compositionally biased region" description="Basic and acidic residues" evidence="1">
    <location>
        <begin position="127"/>
        <end position="152"/>
    </location>
</feature>
<feature type="compositionally biased region" description="Low complexity" evidence="1">
    <location>
        <begin position="65"/>
        <end position="80"/>
    </location>
</feature>
<organism evidence="2">
    <name type="scientific">Petromyces alliaceus</name>
    <name type="common">Aspergillus alliaceus</name>
    <dbReference type="NCBI Taxonomy" id="209559"/>
    <lineage>
        <taxon>Eukaryota</taxon>
        <taxon>Fungi</taxon>
        <taxon>Dikarya</taxon>
        <taxon>Ascomycota</taxon>
        <taxon>Pezizomycotina</taxon>
        <taxon>Eurotiomycetes</taxon>
        <taxon>Eurotiomycetidae</taxon>
        <taxon>Eurotiales</taxon>
        <taxon>Aspergillaceae</taxon>
        <taxon>Aspergillus</taxon>
        <taxon>Aspergillus subgen. Circumdati</taxon>
    </lineage>
</organism>
<accession>A0A5N7BU23</accession>
<dbReference type="AlphaFoldDB" id="A0A5N7BU23"/>
<dbReference type="EMBL" id="ML735338">
    <property type="protein sequence ID" value="KAE8385320.1"/>
    <property type="molecule type" value="Genomic_DNA"/>
</dbReference>
<sequence length="192" mass="21563">MNDQNPATPQVDIQQPHQISTDPTLSRTSTTSSNSSSSLQAQERPTSSTQSLQTKPNRLSLTAGRLLPSRARSRSKSPAPIDTLSAIRSRRSDSESTYILKRDKMSHINIPRRSASPTEMSPTSATSDKEAHATKRRSDSYHSRRSSDDYRRLNGTVNHKGRHANDWLFGGFSLRDTVRGGVYRLRQRDDKR</sequence>
<protein>
    <submittedName>
        <fullName evidence="2">Uncharacterized protein</fullName>
    </submittedName>
</protein>
<feature type="region of interest" description="Disordered" evidence="1">
    <location>
        <begin position="1"/>
        <end position="157"/>
    </location>
</feature>
<feature type="compositionally biased region" description="Polar residues" evidence="1">
    <location>
        <begin position="1"/>
        <end position="19"/>
    </location>
</feature>
<dbReference type="OrthoDB" id="5089392at2759"/>
<feature type="compositionally biased region" description="Polar residues" evidence="1">
    <location>
        <begin position="39"/>
        <end position="60"/>
    </location>
</feature>
<evidence type="ECO:0000256" key="1">
    <source>
        <dbReference type="SAM" id="MobiDB-lite"/>
    </source>
</evidence>
<proteinExistence type="predicted"/>
<reference evidence="2" key="1">
    <citation type="submission" date="2019-04" db="EMBL/GenBank/DDBJ databases">
        <title>Friends and foes A comparative genomics studyof 23 Aspergillus species from section Flavi.</title>
        <authorList>
            <consortium name="DOE Joint Genome Institute"/>
            <person name="Kjaerbolling I."/>
            <person name="Vesth T."/>
            <person name="Frisvad J.C."/>
            <person name="Nybo J.L."/>
            <person name="Theobald S."/>
            <person name="Kildgaard S."/>
            <person name="Isbrandt T."/>
            <person name="Kuo A."/>
            <person name="Sato A."/>
            <person name="Lyhne E.K."/>
            <person name="Kogle M.E."/>
            <person name="Wiebenga A."/>
            <person name="Kun R.S."/>
            <person name="Lubbers R.J."/>
            <person name="Makela M.R."/>
            <person name="Barry K."/>
            <person name="Chovatia M."/>
            <person name="Clum A."/>
            <person name="Daum C."/>
            <person name="Haridas S."/>
            <person name="He G."/>
            <person name="LaButti K."/>
            <person name="Lipzen A."/>
            <person name="Mondo S."/>
            <person name="Riley R."/>
            <person name="Salamov A."/>
            <person name="Simmons B.A."/>
            <person name="Magnuson J.K."/>
            <person name="Henrissat B."/>
            <person name="Mortensen U.H."/>
            <person name="Larsen T.O."/>
            <person name="Devries R.P."/>
            <person name="Grigoriev I.V."/>
            <person name="Machida M."/>
            <person name="Baker S.E."/>
            <person name="Andersen M.R."/>
        </authorList>
    </citation>
    <scope>NUCLEOTIDE SEQUENCE [LARGE SCALE GENOMIC DNA]</scope>
    <source>
        <strain evidence="2">IBT 14317</strain>
    </source>
</reference>
<feature type="compositionally biased region" description="Low complexity" evidence="1">
    <location>
        <begin position="20"/>
        <end position="38"/>
    </location>
</feature>
<evidence type="ECO:0000313" key="2">
    <source>
        <dbReference type="EMBL" id="KAE8385320.1"/>
    </source>
</evidence>
<feature type="compositionally biased region" description="Basic and acidic residues" evidence="1">
    <location>
        <begin position="90"/>
        <end position="106"/>
    </location>
</feature>
<gene>
    <name evidence="2" type="ORF">BDV23DRAFT_165113</name>
</gene>
<name>A0A5N7BU23_PETAA</name>
<dbReference type="Proteomes" id="UP000326877">
    <property type="component" value="Unassembled WGS sequence"/>
</dbReference>